<keyword evidence="2" id="KW-1185">Reference proteome</keyword>
<proteinExistence type="predicted"/>
<evidence type="ECO:0000313" key="2">
    <source>
        <dbReference type="Proteomes" id="UP001163846"/>
    </source>
</evidence>
<reference evidence="1" key="1">
    <citation type="submission" date="2022-08" db="EMBL/GenBank/DDBJ databases">
        <authorList>
            <consortium name="DOE Joint Genome Institute"/>
            <person name="Min B."/>
            <person name="Riley R."/>
            <person name="Sierra-Patev S."/>
            <person name="Naranjo-Ortiz M."/>
            <person name="Looney B."/>
            <person name="Konkel Z."/>
            <person name="Slot J.C."/>
            <person name="Sakamoto Y."/>
            <person name="Steenwyk J.L."/>
            <person name="Rokas A."/>
            <person name="Carro J."/>
            <person name="Camarero S."/>
            <person name="Ferreira P."/>
            <person name="Molpeceres G."/>
            <person name="Ruiz-Duenas F.J."/>
            <person name="Serrano A."/>
            <person name="Henrissat B."/>
            <person name="Drula E."/>
            <person name="Hughes K.W."/>
            <person name="Mata J.L."/>
            <person name="Ishikawa N.K."/>
            <person name="Vargas-Isla R."/>
            <person name="Ushijima S."/>
            <person name="Smith C.A."/>
            <person name="Ahrendt S."/>
            <person name="Andreopoulos W."/>
            <person name="He G."/>
            <person name="Labutti K."/>
            <person name="Lipzen A."/>
            <person name="Ng V."/>
            <person name="Sandor L."/>
            <person name="Barry K."/>
            <person name="Martinez A.T."/>
            <person name="Xiao Y."/>
            <person name="Gibbons J.G."/>
            <person name="Terashima K."/>
            <person name="Hibbett D.S."/>
            <person name="Grigoriev I.V."/>
        </authorList>
    </citation>
    <scope>NUCLEOTIDE SEQUENCE</scope>
    <source>
        <strain evidence="1">TFB9207</strain>
    </source>
</reference>
<dbReference type="EMBL" id="MU806218">
    <property type="protein sequence ID" value="KAJ3837856.1"/>
    <property type="molecule type" value="Genomic_DNA"/>
</dbReference>
<dbReference type="AlphaFoldDB" id="A0AA38UDW5"/>
<organism evidence="1 2">
    <name type="scientific">Lentinula raphanica</name>
    <dbReference type="NCBI Taxonomy" id="153919"/>
    <lineage>
        <taxon>Eukaryota</taxon>
        <taxon>Fungi</taxon>
        <taxon>Dikarya</taxon>
        <taxon>Basidiomycota</taxon>
        <taxon>Agaricomycotina</taxon>
        <taxon>Agaricomycetes</taxon>
        <taxon>Agaricomycetidae</taxon>
        <taxon>Agaricales</taxon>
        <taxon>Marasmiineae</taxon>
        <taxon>Omphalotaceae</taxon>
        <taxon>Lentinula</taxon>
    </lineage>
</organism>
<comment type="caution">
    <text evidence="1">The sequence shown here is derived from an EMBL/GenBank/DDBJ whole genome shotgun (WGS) entry which is preliminary data.</text>
</comment>
<dbReference type="SUPFAM" id="SSF52047">
    <property type="entry name" value="RNI-like"/>
    <property type="match status" value="1"/>
</dbReference>
<evidence type="ECO:0000313" key="1">
    <source>
        <dbReference type="EMBL" id="KAJ3837856.1"/>
    </source>
</evidence>
<protein>
    <submittedName>
        <fullName evidence="1">Uncharacterized protein</fullName>
    </submittedName>
</protein>
<name>A0AA38UDW5_9AGAR</name>
<dbReference type="Proteomes" id="UP001163846">
    <property type="component" value="Unassembled WGS sequence"/>
</dbReference>
<sequence>MSTIHNLPIEILEKIFRLHFCTISNHGHYVQRPSYPNPYQKSDPLTHVHASATDFSPPYVCQLWRSVCDTSAYFLPTLSLRYEYAAEDIGSLSPLSDDSRLCTFLKLTAPCPISIKFGITSRDVYAEQHCESLFTDADNVDRVIKASGLQYLLENHHRWTSATISIPYPIIARFLTRHLLYQNLRKLDFQIFCLPAGNKAITASDALDAQTLVPGCIPHLHTLVLSGSHPTRNIIFDLWRGSSVRVITLFNISVDPRHILILKEFTNLHTINFDTCVAFDPALDAVPPVLLPKVKKLSCIRLFSACYGVKFTPISYLILPELRELHVLWTEGLEEELVLLFERSRFKLKQVTLIQVPSSIYRPPCTEQFIPLMATLSKMGENNQELVELHLNHTDAKWDVDEFQRVMEMLTWEENLGLPTDVKHGSLHFQTTQRDNIFPFLKQLTISGYTVPDHGALGTMLESRFHLAETHMGHGLKLLQLHCPKSALAPKTQIHLESIVRKGLDVCYIPWTRFTYRNWTHWNYQDCES</sequence>
<gene>
    <name evidence="1" type="ORF">F5878DRAFT_197131</name>
</gene>
<accession>A0AA38UDW5</accession>